<dbReference type="RefSeq" id="WP_344797172.1">
    <property type="nucleotide sequence ID" value="NZ_BAABAU010000004.1"/>
</dbReference>
<gene>
    <name evidence="1" type="ORF">GCM10022256_27490</name>
</gene>
<keyword evidence="2" id="KW-1185">Reference proteome</keyword>
<protein>
    <recommendedName>
        <fullName evidence="3">Lipoprotein</fullName>
    </recommendedName>
</protein>
<evidence type="ECO:0000313" key="2">
    <source>
        <dbReference type="Proteomes" id="UP001501594"/>
    </source>
</evidence>
<evidence type="ECO:0000313" key="1">
    <source>
        <dbReference type="EMBL" id="GAA4267137.1"/>
    </source>
</evidence>
<dbReference type="EMBL" id="BAABAU010000004">
    <property type="protein sequence ID" value="GAA4267137.1"/>
    <property type="molecule type" value="Genomic_DNA"/>
</dbReference>
<organism evidence="1 2">
    <name type="scientific">Frondihabitans peucedani</name>
    <dbReference type="NCBI Taxonomy" id="598626"/>
    <lineage>
        <taxon>Bacteria</taxon>
        <taxon>Bacillati</taxon>
        <taxon>Actinomycetota</taxon>
        <taxon>Actinomycetes</taxon>
        <taxon>Micrococcales</taxon>
        <taxon>Microbacteriaceae</taxon>
        <taxon>Frondihabitans</taxon>
    </lineage>
</organism>
<sequence length="202" mass="21108">MTPSEDTARSRGRLARRVGLRAVAGTVAILVPLALAGCSQAAPKVEDTYGGLPSYLPTAKAGTDGELVGSVTHPALTSEGDTVKVALPGGGTVRMTVTGPVVPGEGLPEQADITTCTWMLKLDDATRAVPIRLSDLTTLDQLGNVYRLNAVPGEKAPPTELQPGSSTTFELRTNMKVGEGLLRWAPGGSRIVASWDFEVEND</sequence>
<proteinExistence type="predicted"/>
<evidence type="ECO:0008006" key="3">
    <source>
        <dbReference type="Google" id="ProtNLM"/>
    </source>
</evidence>
<name>A0ABP8E4P5_9MICO</name>
<accession>A0ABP8E4P5</accession>
<comment type="caution">
    <text evidence="1">The sequence shown here is derived from an EMBL/GenBank/DDBJ whole genome shotgun (WGS) entry which is preliminary data.</text>
</comment>
<reference evidence="2" key="1">
    <citation type="journal article" date="2019" name="Int. J. Syst. Evol. Microbiol.">
        <title>The Global Catalogue of Microorganisms (GCM) 10K type strain sequencing project: providing services to taxonomists for standard genome sequencing and annotation.</title>
        <authorList>
            <consortium name="The Broad Institute Genomics Platform"/>
            <consortium name="The Broad Institute Genome Sequencing Center for Infectious Disease"/>
            <person name="Wu L."/>
            <person name="Ma J."/>
        </authorList>
    </citation>
    <scope>NUCLEOTIDE SEQUENCE [LARGE SCALE GENOMIC DNA]</scope>
    <source>
        <strain evidence="2">JCM 17442</strain>
    </source>
</reference>
<dbReference type="Proteomes" id="UP001501594">
    <property type="component" value="Unassembled WGS sequence"/>
</dbReference>